<evidence type="ECO:0000256" key="4">
    <source>
        <dbReference type="ARBA" id="ARBA00022692"/>
    </source>
</evidence>
<evidence type="ECO:0000256" key="3">
    <source>
        <dbReference type="ARBA" id="ARBA00022475"/>
    </source>
</evidence>
<feature type="compositionally biased region" description="Basic residues" evidence="8">
    <location>
        <begin position="314"/>
        <end position="326"/>
    </location>
</feature>
<keyword evidence="4 7" id="KW-0812">Transmembrane</keyword>
<dbReference type="Proteomes" id="UP000518206">
    <property type="component" value="Unassembled WGS sequence"/>
</dbReference>
<evidence type="ECO:0000256" key="7">
    <source>
        <dbReference type="RuleBase" id="RU363032"/>
    </source>
</evidence>
<feature type="region of interest" description="Disordered" evidence="8">
    <location>
        <begin position="314"/>
        <end position="337"/>
    </location>
</feature>
<dbReference type="Pfam" id="PF12911">
    <property type="entry name" value="OppC_N"/>
    <property type="match status" value="1"/>
</dbReference>
<evidence type="ECO:0000256" key="8">
    <source>
        <dbReference type="SAM" id="MobiDB-lite"/>
    </source>
</evidence>
<feature type="transmembrane region" description="Helical" evidence="7">
    <location>
        <begin position="224"/>
        <end position="246"/>
    </location>
</feature>
<evidence type="ECO:0000313" key="11">
    <source>
        <dbReference type="Proteomes" id="UP000518206"/>
    </source>
</evidence>
<feature type="transmembrane region" description="Helical" evidence="7">
    <location>
        <begin position="176"/>
        <end position="193"/>
    </location>
</feature>
<evidence type="ECO:0000256" key="1">
    <source>
        <dbReference type="ARBA" id="ARBA00004651"/>
    </source>
</evidence>
<keyword evidence="5 7" id="KW-1133">Transmembrane helix</keyword>
<feature type="transmembrane region" description="Helical" evidence="7">
    <location>
        <begin position="52"/>
        <end position="73"/>
    </location>
</feature>
<evidence type="ECO:0000256" key="5">
    <source>
        <dbReference type="ARBA" id="ARBA00022989"/>
    </source>
</evidence>
<dbReference type="InterPro" id="IPR050366">
    <property type="entry name" value="BP-dependent_transpt_permease"/>
</dbReference>
<dbReference type="CDD" id="cd06261">
    <property type="entry name" value="TM_PBP2"/>
    <property type="match status" value="1"/>
</dbReference>
<dbReference type="PANTHER" id="PTHR43386">
    <property type="entry name" value="OLIGOPEPTIDE TRANSPORT SYSTEM PERMEASE PROTEIN APPC"/>
    <property type="match status" value="1"/>
</dbReference>
<dbReference type="Pfam" id="PF00528">
    <property type="entry name" value="BPD_transp_1"/>
    <property type="match status" value="1"/>
</dbReference>
<keyword evidence="6 7" id="KW-0472">Membrane</keyword>
<feature type="domain" description="ABC transmembrane type-1" evidence="9">
    <location>
        <begin position="111"/>
        <end position="302"/>
    </location>
</feature>
<feature type="transmembrane region" description="Helical" evidence="7">
    <location>
        <begin position="115"/>
        <end position="137"/>
    </location>
</feature>
<evidence type="ECO:0000256" key="6">
    <source>
        <dbReference type="ARBA" id="ARBA00023136"/>
    </source>
</evidence>
<feature type="transmembrane region" description="Helical" evidence="7">
    <location>
        <begin position="281"/>
        <end position="305"/>
    </location>
</feature>
<dbReference type="InterPro" id="IPR000515">
    <property type="entry name" value="MetI-like"/>
</dbReference>
<comment type="caution">
    <text evidence="10">The sequence shown here is derived from an EMBL/GenBank/DDBJ whole genome shotgun (WGS) entry which is preliminary data.</text>
</comment>
<reference evidence="10 11" key="1">
    <citation type="submission" date="2020-08" db="EMBL/GenBank/DDBJ databases">
        <title>The Agave Microbiome: Exploring the role of microbial communities in plant adaptations to desert environments.</title>
        <authorList>
            <person name="Partida-Martinez L.P."/>
        </authorList>
    </citation>
    <scope>NUCLEOTIDE SEQUENCE [LARGE SCALE GENOMIC DNA]</scope>
    <source>
        <strain evidence="10 11">RAS26</strain>
    </source>
</reference>
<reference evidence="10 11" key="2">
    <citation type="submission" date="2020-08" db="EMBL/GenBank/DDBJ databases">
        <authorList>
            <person name="Partida-Martinez L."/>
            <person name="Huntemann M."/>
            <person name="Clum A."/>
            <person name="Wang J."/>
            <person name="Palaniappan K."/>
            <person name="Ritter S."/>
            <person name="Chen I.-M."/>
            <person name="Stamatis D."/>
            <person name="Reddy T."/>
            <person name="O'Malley R."/>
            <person name="Daum C."/>
            <person name="Shapiro N."/>
            <person name="Ivanova N."/>
            <person name="Kyrpides N."/>
            <person name="Woyke T."/>
        </authorList>
    </citation>
    <scope>NUCLEOTIDE SEQUENCE [LARGE SCALE GENOMIC DNA]</scope>
    <source>
        <strain evidence="10 11">RAS26</strain>
    </source>
</reference>
<evidence type="ECO:0000259" key="9">
    <source>
        <dbReference type="PROSITE" id="PS50928"/>
    </source>
</evidence>
<protein>
    <submittedName>
        <fullName evidence="10">Peptide/nickel transport system permease protein</fullName>
    </submittedName>
</protein>
<dbReference type="PANTHER" id="PTHR43386:SF1">
    <property type="entry name" value="D,D-DIPEPTIDE TRANSPORT SYSTEM PERMEASE PROTEIN DDPC-RELATED"/>
    <property type="match status" value="1"/>
</dbReference>
<dbReference type="GO" id="GO:0005886">
    <property type="term" value="C:plasma membrane"/>
    <property type="evidence" value="ECO:0007669"/>
    <property type="project" value="UniProtKB-SubCell"/>
</dbReference>
<gene>
    <name evidence="10" type="ORF">FHR80_002134</name>
</gene>
<feature type="transmembrane region" description="Helical" evidence="7">
    <location>
        <begin position="149"/>
        <end position="170"/>
    </location>
</feature>
<dbReference type="SUPFAM" id="SSF161098">
    <property type="entry name" value="MetI-like"/>
    <property type="match status" value="1"/>
</dbReference>
<proteinExistence type="inferred from homology"/>
<keyword evidence="3" id="KW-1003">Cell membrane</keyword>
<dbReference type="AlphaFoldDB" id="A0A7W4UG67"/>
<name>A0A7W4UG67_9CELL</name>
<sequence length="337" mass="35411">MSATDPSEVQLLVATDHREVLSGPTEPAALDRLPRHPARQGLGHSLVANRKALTGMIILALFVAVALLAPALAPGNPSTITSLGAQPPSAEHLFGTTPKGQDVLALTMWGARSSLLVGFVVGFAATFIGLLVGLSSAYFGGRTDNSLSLLTNVFLLIPGLPLLVILAAFLPTGMTTVMLVLTFTGWAGSARVLRSQALSIRGKDFVAAAIVTGERAGWIMFREILPNMASIVMITLIGSVIFGIGAQAGLEFLGLGDVSVVSWGTNLYWASNDGALMSGTWWAFVPSGAAIALVAFALALINYGVDEVTNPRLRSTRRQRASRRAARGSATHQEVNR</sequence>
<evidence type="ECO:0000313" key="10">
    <source>
        <dbReference type="EMBL" id="MBB2923209.1"/>
    </source>
</evidence>
<comment type="subcellular location">
    <subcellularLocation>
        <location evidence="1 7">Cell membrane</location>
        <topology evidence="1 7">Multi-pass membrane protein</topology>
    </subcellularLocation>
</comment>
<dbReference type="RefSeq" id="WP_183296084.1">
    <property type="nucleotide sequence ID" value="NZ_JACHVX010000003.1"/>
</dbReference>
<dbReference type="InterPro" id="IPR035906">
    <property type="entry name" value="MetI-like_sf"/>
</dbReference>
<dbReference type="Gene3D" id="1.10.3720.10">
    <property type="entry name" value="MetI-like"/>
    <property type="match status" value="1"/>
</dbReference>
<comment type="similarity">
    <text evidence="7">Belongs to the binding-protein-dependent transport system permease family.</text>
</comment>
<accession>A0A7W4UG67</accession>
<keyword evidence="2 7" id="KW-0813">Transport</keyword>
<dbReference type="GO" id="GO:0071916">
    <property type="term" value="F:dipeptide transmembrane transporter activity"/>
    <property type="evidence" value="ECO:0007669"/>
    <property type="project" value="TreeGrafter"/>
</dbReference>
<dbReference type="EMBL" id="JACHVX010000003">
    <property type="protein sequence ID" value="MBB2923209.1"/>
    <property type="molecule type" value="Genomic_DNA"/>
</dbReference>
<organism evidence="10 11">
    <name type="scientific">Cellulomonas cellasea</name>
    <dbReference type="NCBI Taxonomy" id="43670"/>
    <lineage>
        <taxon>Bacteria</taxon>
        <taxon>Bacillati</taxon>
        <taxon>Actinomycetota</taxon>
        <taxon>Actinomycetes</taxon>
        <taxon>Micrococcales</taxon>
        <taxon>Cellulomonadaceae</taxon>
        <taxon>Cellulomonas</taxon>
    </lineage>
</organism>
<dbReference type="InterPro" id="IPR025966">
    <property type="entry name" value="OppC_N"/>
</dbReference>
<dbReference type="PROSITE" id="PS50928">
    <property type="entry name" value="ABC_TM1"/>
    <property type="match status" value="1"/>
</dbReference>
<evidence type="ECO:0000256" key="2">
    <source>
        <dbReference type="ARBA" id="ARBA00022448"/>
    </source>
</evidence>